<dbReference type="Pfam" id="PF18121">
    <property type="entry name" value="TFA2_Winged_2"/>
    <property type="match status" value="1"/>
</dbReference>
<evidence type="ECO:0000256" key="4">
    <source>
        <dbReference type="ARBA" id="ARBA00023163"/>
    </source>
</evidence>
<dbReference type="EMBL" id="JAPEVB010000002">
    <property type="protein sequence ID" value="KAJ4393672.1"/>
    <property type="molecule type" value="Genomic_DNA"/>
</dbReference>
<dbReference type="PIRSF" id="PIRSF016398">
    <property type="entry name" value="TFIIE-beta"/>
    <property type="match status" value="1"/>
</dbReference>
<feature type="compositionally biased region" description="Basic and acidic residues" evidence="7">
    <location>
        <begin position="300"/>
        <end position="315"/>
    </location>
</feature>
<proteinExistence type="predicted"/>
<comment type="caution">
    <text evidence="9">The sequence shown here is derived from an EMBL/GenBank/DDBJ whole genome shotgun (WGS) entry which is preliminary data.</text>
</comment>
<dbReference type="OrthoDB" id="5323195at2759"/>
<keyword evidence="3" id="KW-0238">DNA-binding</keyword>
<dbReference type="AlphaFoldDB" id="A0A9W9CZD0"/>
<evidence type="ECO:0000256" key="3">
    <source>
        <dbReference type="ARBA" id="ARBA00023125"/>
    </source>
</evidence>
<dbReference type="GO" id="GO:0003677">
    <property type="term" value="F:DNA binding"/>
    <property type="evidence" value="ECO:0007669"/>
    <property type="project" value="UniProtKB-KW"/>
</dbReference>
<keyword evidence="5" id="KW-0539">Nucleus</keyword>
<dbReference type="Pfam" id="PF02186">
    <property type="entry name" value="TFIIE_beta"/>
    <property type="match status" value="1"/>
</dbReference>
<organism evidence="9 10">
    <name type="scientific">Gnomoniopsis smithogilvyi</name>
    <dbReference type="NCBI Taxonomy" id="1191159"/>
    <lineage>
        <taxon>Eukaryota</taxon>
        <taxon>Fungi</taxon>
        <taxon>Dikarya</taxon>
        <taxon>Ascomycota</taxon>
        <taxon>Pezizomycotina</taxon>
        <taxon>Sordariomycetes</taxon>
        <taxon>Sordariomycetidae</taxon>
        <taxon>Diaporthales</taxon>
        <taxon>Gnomoniaceae</taxon>
        <taxon>Gnomoniopsis</taxon>
    </lineage>
</organism>
<dbReference type="GO" id="GO:0006367">
    <property type="term" value="P:transcription initiation at RNA polymerase II promoter"/>
    <property type="evidence" value="ECO:0007669"/>
    <property type="project" value="InterPro"/>
</dbReference>
<evidence type="ECO:0000256" key="7">
    <source>
        <dbReference type="SAM" id="MobiDB-lite"/>
    </source>
</evidence>
<feature type="compositionally biased region" description="Polar residues" evidence="7">
    <location>
        <begin position="1"/>
        <end position="13"/>
    </location>
</feature>
<evidence type="ECO:0000256" key="2">
    <source>
        <dbReference type="ARBA" id="ARBA00023015"/>
    </source>
</evidence>
<protein>
    <submittedName>
        <fullName evidence="9">Transcription factor TFIIE beta subunit, TFIIEB, Tfa2</fullName>
    </submittedName>
</protein>
<feature type="region of interest" description="Disordered" evidence="7">
    <location>
        <begin position="296"/>
        <end position="328"/>
    </location>
</feature>
<feature type="region of interest" description="Disordered" evidence="7">
    <location>
        <begin position="63"/>
        <end position="103"/>
    </location>
</feature>
<feature type="region of interest" description="Disordered" evidence="7">
    <location>
        <begin position="1"/>
        <end position="36"/>
    </location>
</feature>
<evidence type="ECO:0000313" key="9">
    <source>
        <dbReference type="EMBL" id="KAJ4393672.1"/>
    </source>
</evidence>
<dbReference type="Proteomes" id="UP001140453">
    <property type="component" value="Unassembled WGS sequence"/>
</dbReference>
<keyword evidence="10" id="KW-1185">Reference proteome</keyword>
<dbReference type="InterPro" id="IPR003166">
    <property type="entry name" value="TFIIE_bsu_DNA-bd"/>
</dbReference>
<comment type="function">
    <text evidence="6">Recruits TFIIH to the initiation complex and stimulates the RNA polymerase II C-terminal domain kinase and DNA-dependent ATPase activities of TFIIH. Both TFIIH and TFIIE are required for promoter clearance by RNA polymerase.</text>
</comment>
<evidence type="ECO:0000313" key="10">
    <source>
        <dbReference type="Proteomes" id="UP001140453"/>
    </source>
</evidence>
<evidence type="ECO:0000256" key="6">
    <source>
        <dbReference type="ARBA" id="ARBA00025581"/>
    </source>
</evidence>
<dbReference type="PROSITE" id="PS51351">
    <property type="entry name" value="TFIIE_BETA_C"/>
    <property type="match status" value="1"/>
</dbReference>
<evidence type="ECO:0000256" key="5">
    <source>
        <dbReference type="ARBA" id="ARBA00023242"/>
    </source>
</evidence>
<dbReference type="InterPro" id="IPR054600">
    <property type="entry name" value="TFA2_E-tether"/>
</dbReference>
<dbReference type="InterPro" id="IPR016656">
    <property type="entry name" value="TFIIE-bsu"/>
</dbReference>
<sequence>MNQPTFSSSNPPTYNVRPRRWPRQRSNPPVDSFDRVCRPLPSTTTVTMSFLDRHRVAASKSVVDLTKDSKATLAPPSPSPSIASTTSALNGPGATTPKKKRPADGVEIYSQPALTGTGMHLGTQMVYAVNHLKEKDRNLSVGDIVDHLSRRPANDAELAEIVEALRRHPRVKWTPDPSLTEQTIQSGTYAHNPVIPGVKTKETLLQYLQSKKDAMAVTVKDLEDGWPKEKLYPAIAELEKEHRILVVRTKKDNAPRYIWQDDASLWNVVEPTFQAMWHKVNVPTVEDINRLLLQAGQRPTSEDPRNKMMAKVEKAKPKKKKKAPRNLTNTHLKGHLSMFKDL</sequence>
<comment type="subcellular location">
    <subcellularLocation>
        <location evidence="1">Nucleus</location>
    </subcellularLocation>
</comment>
<accession>A0A9W9CZD0</accession>
<dbReference type="PANTHER" id="PTHR12716">
    <property type="entry name" value="TRANSCRIPTION INITIATION FACTOR IIE, BETA SUBUNIT"/>
    <property type="match status" value="1"/>
</dbReference>
<dbReference type="Pfam" id="PF22254">
    <property type="entry name" value="TFA2_E-tether"/>
    <property type="match status" value="1"/>
</dbReference>
<feature type="domain" description="TFIIE beta" evidence="8">
    <location>
        <begin position="113"/>
        <end position="198"/>
    </location>
</feature>
<keyword evidence="2" id="KW-0805">Transcription regulation</keyword>
<evidence type="ECO:0000256" key="1">
    <source>
        <dbReference type="ARBA" id="ARBA00004123"/>
    </source>
</evidence>
<dbReference type="InterPro" id="IPR040501">
    <property type="entry name" value="TFA2_Winged_2"/>
</dbReference>
<dbReference type="GO" id="GO:0001097">
    <property type="term" value="F:TFIIH-class transcription factor complex binding"/>
    <property type="evidence" value="ECO:0007669"/>
    <property type="project" value="TreeGrafter"/>
</dbReference>
<evidence type="ECO:0000259" key="8">
    <source>
        <dbReference type="PROSITE" id="PS51351"/>
    </source>
</evidence>
<keyword evidence="4" id="KW-0804">Transcription</keyword>
<gene>
    <name evidence="9" type="primary">tfa2</name>
    <name evidence="9" type="ORF">N0V93_002887</name>
</gene>
<name>A0A9W9CZD0_9PEZI</name>
<reference evidence="9" key="1">
    <citation type="submission" date="2022-10" db="EMBL/GenBank/DDBJ databases">
        <title>Tapping the CABI collections for fungal endophytes: first genome assemblies for Collariella, Neodidymelliopsis, Ascochyta clinopodiicola, Didymella pomorum, Didymosphaeria variabile, Neocosmospora piperis and Neocucurbitaria cava.</title>
        <authorList>
            <person name="Hill R."/>
        </authorList>
    </citation>
    <scope>NUCLEOTIDE SEQUENCE</scope>
    <source>
        <strain evidence="9">IMI 355082</strain>
    </source>
</reference>
<dbReference type="PANTHER" id="PTHR12716:SF8">
    <property type="entry name" value="TRANSCRIPTION INITIATION FACTOR IIE SUBUNIT BETA"/>
    <property type="match status" value="1"/>
</dbReference>
<dbReference type="GO" id="GO:0005673">
    <property type="term" value="C:transcription factor TFIIE complex"/>
    <property type="evidence" value="ECO:0007669"/>
    <property type="project" value="InterPro"/>
</dbReference>